<dbReference type="EnsemblMetazoa" id="XM_038208630.1">
    <property type="protein sequence ID" value="XP_038064558.1"/>
    <property type="gene ID" value="LOC119734969"/>
</dbReference>
<name>A0A914ALV0_PATMI</name>
<organism evidence="1 2">
    <name type="scientific">Patiria miniata</name>
    <name type="common">Bat star</name>
    <name type="synonym">Asterina miniata</name>
    <dbReference type="NCBI Taxonomy" id="46514"/>
    <lineage>
        <taxon>Eukaryota</taxon>
        <taxon>Metazoa</taxon>
        <taxon>Echinodermata</taxon>
        <taxon>Eleutherozoa</taxon>
        <taxon>Asterozoa</taxon>
        <taxon>Asteroidea</taxon>
        <taxon>Valvatacea</taxon>
        <taxon>Valvatida</taxon>
        <taxon>Asterinidae</taxon>
        <taxon>Patiria</taxon>
    </lineage>
</organism>
<dbReference type="AlphaFoldDB" id="A0A914ALV0"/>
<evidence type="ECO:0000313" key="1">
    <source>
        <dbReference type="EnsemblMetazoa" id="XP_038064558.1"/>
    </source>
</evidence>
<sequence>MCYESGASGGEAAAPEFTSTTFSCLKEIYQQQEITLASSLLNTGQQKTDEVVMLEAIVEAAIQAMKNGLNLRQLMIFINAEYKGEADFTPKVRDFEGICAKFEELKRKHII</sequence>
<dbReference type="RefSeq" id="XP_038064558.1">
    <property type="nucleotide sequence ID" value="XM_038208630.1"/>
</dbReference>
<dbReference type="GeneID" id="119734969"/>
<proteinExistence type="predicted"/>
<evidence type="ECO:0000313" key="2">
    <source>
        <dbReference type="Proteomes" id="UP000887568"/>
    </source>
</evidence>
<protein>
    <submittedName>
        <fullName evidence="1">Uncharacterized protein</fullName>
    </submittedName>
</protein>
<reference evidence="1" key="1">
    <citation type="submission" date="2022-11" db="UniProtKB">
        <authorList>
            <consortium name="EnsemblMetazoa"/>
        </authorList>
    </citation>
    <scope>IDENTIFICATION</scope>
</reference>
<accession>A0A914ALV0</accession>
<dbReference type="Proteomes" id="UP000887568">
    <property type="component" value="Unplaced"/>
</dbReference>
<keyword evidence="2" id="KW-1185">Reference proteome</keyword>